<evidence type="ECO:0000256" key="1">
    <source>
        <dbReference type="ARBA" id="ARBA00023015"/>
    </source>
</evidence>
<keyword evidence="2" id="KW-0238">DNA-binding</keyword>
<name>A0AB73T0L2_9FIRM</name>
<dbReference type="PANTHER" id="PTHR47504">
    <property type="entry name" value="RIGHT ORIGIN-BINDING PROTEIN"/>
    <property type="match status" value="1"/>
</dbReference>
<dbReference type="SUPFAM" id="SSF46689">
    <property type="entry name" value="Homeodomain-like"/>
    <property type="match status" value="2"/>
</dbReference>
<evidence type="ECO:0000256" key="3">
    <source>
        <dbReference type="ARBA" id="ARBA00023163"/>
    </source>
</evidence>
<dbReference type="PROSITE" id="PS01124">
    <property type="entry name" value="HTH_ARAC_FAMILY_2"/>
    <property type="match status" value="1"/>
</dbReference>
<comment type="caution">
    <text evidence="5">The sequence shown here is derived from an EMBL/GenBank/DDBJ whole genome shotgun (WGS) entry which is preliminary data.</text>
</comment>
<keyword evidence="3" id="KW-0804">Transcription</keyword>
<sequence>MSIKTVISMVDWVEDNIASNPTLAEMSEYVGYSEFYCSAKFHEFTGMTYKNYLLKRKLALSAIDLSGTDHRILDIAMKYGFSSHEAFSRAFRKEYGCTPCEYRIHRPNIILYPKAEFNFLYYERSSSNELQYRKK</sequence>
<protein>
    <submittedName>
        <fullName evidence="5">AraC family transcriptional regulator</fullName>
    </submittedName>
</protein>
<accession>A0AB73T0L2</accession>
<proteinExistence type="predicted"/>
<dbReference type="InterPro" id="IPR009057">
    <property type="entry name" value="Homeodomain-like_sf"/>
</dbReference>
<dbReference type="InterPro" id="IPR020449">
    <property type="entry name" value="Tscrpt_reg_AraC-type_HTH"/>
</dbReference>
<dbReference type="SMART" id="SM00342">
    <property type="entry name" value="HTH_ARAC"/>
    <property type="match status" value="1"/>
</dbReference>
<evidence type="ECO:0000313" key="6">
    <source>
        <dbReference type="Proteomes" id="UP000245412"/>
    </source>
</evidence>
<dbReference type="AlphaFoldDB" id="A0AB73T0L2"/>
<dbReference type="InterPro" id="IPR050959">
    <property type="entry name" value="MarA-like"/>
</dbReference>
<dbReference type="Pfam" id="PF12833">
    <property type="entry name" value="HTH_18"/>
    <property type="match status" value="1"/>
</dbReference>
<dbReference type="GO" id="GO:0043565">
    <property type="term" value="F:sequence-specific DNA binding"/>
    <property type="evidence" value="ECO:0007669"/>
    <property type="project" value="InterPro"/>
</dbReference>
<dbReference type="GO" id="GO:0003700">
    <property type="term" value="F:DNA-binding transcription factor activity"/>
    <property type="evidence" value="ECO:0007669"/>
    <property type="project" value="InterPro"/>
</dbReference>
<dbReference type="PANTHER" id="PTHR47504:SF6">
    <property type="entry name" value="ARAC-FAMILY TRANSCRIPTIONAL REGULATOR"/>
    <property type="match status" value="1"/>
</dbReference>
<dbReference type="InterPro" id="IPR018062">
    <property type="entry name" value="HTH_AraC-typ_CS"/>
</dbReference>
<evidence type="ECO:0000313" key="5">
    <source>
        <dbReference type="EMBL" id="PWJ73351.1"/>
    </source>
</evidence>
<dbReference type="RefSeq" id="WP_109747888.1">
    <property type="nucleotide sequence ID" value="NZ_JANKBI010000022.1"/>
</dbReference>
<dbReference type="PROSITE" id="PS00041">
    <property type="entry name" value="HTH_ARAC_FAMILY_1"/>
    <property type="match status" value="1"/>
</dbReference>
<dbReference type="Proteomes" id="UP000245412">
    <property type="component" value="Unassembled WGS sequence"/>
</dbReference>
<keyword evidence="1" id="KW-0805">Transcription regulation</keyword>
<feature type="domain" description="HTH araC/xylS-type" evidence="4">
    <location>
        <begin position="7"/>
        <end position="105"/>
    </location>
</feature>
<dbReference type="EMBL" id="QGGY01000013">
    <property type="protein sequence ID" value="PWJ73351.1"/>
    <property type="molecule type" value="Genomic_DNA"/>
</dbReference>
<evidence type="ECO:0000259" key="4">
    <source>
        <dbReference type="PROSITE" id="PS01124"/>
    </source>
</evidence>
<gene>
    <name evidence="5" type="ORF">C7383_113138</name>
</gene>
<keyword evidence="6" id="KW-1185">Reference proteome</keyword>
<dbReference type="Gene3D" id="1.10.10.60">
    <property type="entry name" value="Homeodomain-like"/>
    <property type="match status" value="2"/>
</dbReference>
<reference evidence="5 6" key="1">
    <citation type="submission" date="2018-05" db="EMBL/GenBank/DDBJ databases">
        <authorList>
            <person name="Goeker M."/>
            <person name="Huntemann M."/>
            <person name="Clum A."/>
            <person name="Pillay M."/>
            <person name="Palaniappan K."/>
            <person name="Varghese N."/>
            <person name="Mikhailova N."/>
            <person name="Stamatis D."/>
            <person name="Reddy T."/>
            <person name="Daum C."/>
            <person name="Shapiro N."/>
            <person name="Ivanova N."/>
            <person name="Kyrpides N."/>
            <person name="Woyke T."/>
        </authorList>
    </citation>
    <scope>NUCLEOTIDE SEQUENCE [LARGE SCALE GENOMIC DNA]</scope>
    <source>
        <strain evidence="5 6">DSM 26524</strain>
    </source>
</reference>
<dbReference type="PRINTS" id="PR00032">
    <property type="entry name" value="HTHARAC"/>
</dbReference>
<dbReference type="InterPro" id="IPR018060">
    <property type="entry name" value="HTH_AraC"/>
</dbReference>
<evidence type="ECO:0000256" key="2">
    <source>
        <dbReference type="ARBA" id="ARBA00023125"/>
    </source>
</evidence>
<organism evidence="5 6">
    <name type="scientific">Murimonas intestini</name>
    <dbReference type="NCBI Taxonomy" id="1337051"/>
    <lineage>
        <taxon>Bacteria</taxon>
        <taxon>Bacillati</taxon>
        <taxon>Bacillota</taxon>
        <taxon>Clostridia</taxon>
        <taxon>Lachnospirales</taxon>
        <taxon>Lachnospiraceae</taxon>
        <taxon>Murimonas</taxon>
    </lineage>
</organism>